<sequence>MLQLAFVVAFFAAVSAEQVPCGSGQAACAGFAVNSVQNGNVFCCNDGFDIKWTSGSQQPTCMCERVYTERDCITGYENCAQVGSFSMINGKYQCCSNGESMTSVSQSFVNGVPVDYCKCRKSLNGNRLMTPEQKARLDATLQSIGQSVNTNLNQVFTGLDNVFGPGGNLFGRRGLVSNWRNAANRGVNGKK</sequence>
<protein>
    <submittedName>
        <fullName evidence="3 4">Uncharacterized protein LOC101855102</fullName>
    </submittedName>
</protein>
<keyword evidence="1" id="KW-0732">Signal</keyword>
<gene>
    <name evidence="3 4" type="primary">LOC101855102</name>
</gene>
<feature type="chain" id="PRO_5045021101" evidence="1">
    <location>
        <begin position="17"/>
        <end position="191"/>
    </location>
</feature>
<dbReference type="GeneID" id="101855102"/>
<evidence type="ECO:0000313" key="3">
    <source>
        <dbReference type="RefSeq" id="XP_005099167.1"/>
    </source>
</evidence>
<keyword evidence="2" id="KW-1185">Reference proteome</keyword>
<proteinExistence type="predicted"/>
<reference evidence="3 4" key="1">
    <citation type="submission" date="2025-05" db="UniProtKB">
        <authorList>
            <consortium name="RefSeq"/>
        </authorList>
    </citation>
    <scope>IDENTIFICATION</scope>
</reference>
<dbReference type="RefSeq" id="XP_005099167.1">
    <property type="nucleotide sequence ID" value="XM_005099110.3"/>
</dbReference>
<name>A0ABM0JQH4_APLCA</name>
<feature type="signal peptide" evidence="1">
    <location>
        <begin position="1"/>
        <end position="16"/>
    </location>
</feature>
<evidence type="ECO:0000256" key="1">
    <source>
        <dbReference type="SAM" id="SignalP"/>
    </source>
</evidence>
<accession>A0ABM0JQH4</accession>
<evidence type="ECO:0000313" key="4">
    <source>
        <dbReference type="RefSeq" id="XP_005099168.1"/>
    </source>
</evidence>
<organism evidence="2 3">
    <name type="scientific">Aplysia californica</name>
    <name type="common">California sea hare</name>
    <dbReference type="NCBI Taxonomy" id="6500"/>
    <lineage>
        <taxon>Eukaryota</taxon>
        <taxon>Metazoa</taxon>
        <taxon>Spiralia</taxon>
        <taxon>Lophotrochozoa</taxon>
        <taxon>Mollusca</taxon>
        <taxon>Gastropoda</taxon>
        <taxon>Heterobranchia</taxon>
        <taxon>Euthyneura</taxon>
        <taxon>Tectipleura</taxon>
        <taxon>Aplysiida</taxon>
        <taxon>Aplysioidea</taxon>
        <taxon>Aplysiidae</taxon>
        <taxon>Aplysia</taxon>
    </lineage>
</organism>
<evidence type="ECO:0000313" key="2">
    <source>
        <dbReference type="Proteomes" id="UP000694888"/>
    </source>
</evidence>
<dbReference type="RefSeq" id="XP_005099168.1">
    <property type="nucleotide sequence ID" value="XM_005099111.1"/>
</dbReference>
<dbReference type="Proteomes" id="UP000694888">
    <property type="component" value="Unplaced"/>
</dbReference>